<evidence type="ECO:0000313" key="3">
    <source>
        <dbReference type="Proteomes" id="UP000198309"/>
    </source>
</evidence>
<dbReference type="AlphaFoldDB" id="A0A239LL29"/>
<reference evidence="2 3" key="2">
    <citation type="submission" date="2017-06" db="EMBL/GenBank/DDBJ databases">
        <authorList>
            <person name="Varghese N."/>
            <person name="Submissions S."/>
        </authorList>
    </citation>
    <scope>NUCLEOTIDE SEQUENCE [LARGE SCALE GENOMIC DNA]</scope>
    <source>
        <strain evidence="2 3">RLD-1</strain>
    </source>
</reference>
<protein>
    <submittedName>
        <fullName evidence="1">Mu-like prophage protein Com</fullName>
    </submittedName>
</protein>
<sequence length="57" mass="6483">MLRDFRCGNCKKLLARVGDPVNIQVKCPRCRVLNHEKAKSLDAPPLSDTMRHVPHNC</sequence>
<dbReference type="Pfam" id="PF10122">
    <property type="entry name" value="Zn_ribbon_Com"/>
    <property type="match status" value="1"/>
</dbReference>
<proteinExistence type="predicted"/>
<dbReference type="RefSeq" id="WP_089392989.1">
    <property type="nucleotide sequence ID" value="NZ_FNEC01000014.1"/>
</dbReference>
<evidence type="ECO:0000313" key="4">
    <source>
        <dbReference type="Proteomes" id="UP000199693"/>
    </source>
</evidence>
<organism evidence="1 4">
    <name type="scientific">Pseudomonas delhiensis</name>
    <dbReference type="NCBI Taxonomy" id="366289"/>
    <lineage>
        <taxon>Bacteria</taxon>
        <taxon>Pseudomonadati</taxon>
        <taxon>Pseudomonadota</taxon>
        <taxon>Gammaproteobacteria</taxon>
        <taxon>Pseudomonadales</taxon>
        <taxon>Pseudomonadaceae</taxon>
        <taxon>Pseudomonas</taxon>
    </lineage>
</organism>
<dbReference type="Proteomes" id="UP000199693">
    <property type="component" value="Unassembled WGS sequence"/>
</dbReference>
<dbReference type="EMBL" id="FZPC01000020">
    <property type="protein sequence ID" value="SNT30523.1"/>
    <property type="molecule type" value="Genomic_DNA"/>
</dbReference>
<evidence type="ECO:0000313" key="2">
    <source>
        <dbReference type="EMBL" id="SNT30523.1"/>
    </source>
</evidence>
<dbReference type="Proteomes" id="UP000198309">
    <property type="component" value="Unassembled WGS sequence"/>
</dbReference>
<gene>
    <name evidence="1" type="ORF">SAMN05216189_101418</name>
    <name evidence="2" type="ORF">SAMN06295949_120135</name>
</gene>
<accession>A0A239LL29</accession>
<evidence type="ECO:0000313" key="1">
    <source>
        <dbReference type="EMBL" id="SDJ21574.1"/>
    </source>
</evidence>
<keyword evidence="3" id="KW-1185">Reference proteome</keyword>
<dbReference type="InterPro" id="IPR019294">
    <property type="entry name" value="Translation_reg_Com"/>
</dbReference>
<name>A0A239LL29_9PSED</name>
<dbReference type="EMBL" id="FNEC01000014">
    <property type="protein sequence ID" value="SDJ21574.1"/>
    <property type="molecule type" value="Genomic_DNA"/>
</dbReference>
<reference evidence="1 4" key="1">
    <citation type="submission" date="2016-10" db="EMBL/GenBank/DDBJ databases">
        <authorList>
            <person name="de Groot N.N."/>
        </authorList>
    </citation>
    <scope>NUCLEOTIDE SEQUENCE [LARGE SCALE GENOMIC DNA]</scope>
    <source>
        <strain evidence="1 4">CCM 7361</strain>
    </source>
</reference>